<feature type="transmembrane region" description="Helical" evidence="1">
    <location>
        <begin position="114"/>
        <end position="136"/>
    </location>
</feature>
<keyword evidence="2" id="KW-1185">Reference proteome</keyword>
<evidence type="ECO:0000313" key="3">
    <source>
        <dbReference type="WBParaSite" id="HCON_00097984-00001"/>
    </source>
</evidence>
<dbReference type="Pfam" id="PF10318">
    <property type="entry name" value="7TM_GPCR_Srh"/>
    <property type="match status" value="1"/>
</dbReference>
<dbReference type="PANTHER" id="PTHR22941">
    <property type="entry name" value="SERPENTINE RECEPTOR"/>
    <property type="match status" value="1"/>
</dbReference>
<feature type="transmembrane region" description="Helical" evidence="1">
    <location>
        <begin position="35"/>
        <end position="56"/>
    </location>
</feature>
<dbReference type="InterPro" id="IPR019422">
    <property type="entry name" value="7TM_GPCR_serpentine_rcpt_Srh"/>
</dbReference>
<feature type="transmembrane region" description="Helical" evidence="1">
    <location>
        <begin position="266"/>
        <end position="286"/>
    </location>
</feature>
<reference evidence="3" key="1">
    <citation type="submission" date="2020-12" db="UniProtKB">
        <authorList>
            <consortium name="WormBaseParasite"/>
        </authorList>
    </citation>
    <scope>IDENTIFICATION</scope>
    <source>
        <strain evidence="3">MHco3</strain>
    </source>
</reference>
<feature type="transmembrane region" description="Helical" evidence="1">
    <location>
        <begin position="157"/>
        <end position="180"/>
    </location>
</feature>
<accession>A0A7I4YG27</accession>
<evidence type="ECO:0000313" key="2">
    <source>
        <dbReference type="Proteomes" id="UP000025227"/>
    </source>
</evidence>
<dbReference type="PANTHER" id="PTHR22941:SF26">
    <property type="entry name" value="SERPENTINE RECEPTOR, CLASS H"/>
    <property type="match status" value="1"/>
</dbReference>
<keyword evidence="1" id="KW-0812">Transmembrane</keyword>
<feature type="transmembrane region" description="Helical" evidence="1">
    <location>
        <begin position="68"/>
        <end position="94"/>
    </location>
</feature>
<dbReference type="OMA" id="YSESWIA"/>
<feature type="transmembrane region" description="Helical" evidence="1">
    <location>
        <begin position="298"/>
        <end position="322"/>
    </location>
</feature>
<dbReference type="Proteomes" id="UP000025227">
    <property type="component" value="Unplaced"/>
</dbReference>
<organism evidence="2 3">
    <name type="scientific">Haemonchus contortus</name>
    <name type="common">Barber pole worm</name>
    <dbReference type="NCBI Taxonomy" id="6289"/>
    <lineage>
        <taxon>Eukaryota</taxon>
        <taxon>Metazoa</taxon>
        <taxon>Ecdysozoa</taxon>
        <taxon>Nematoda</taxon>
        <taxon>Chromadorea</taxon>
        <taxon>Rhabditida</taxon>
        <taxon>Rhabditina</taxon>
        <taxon>Rhabditomorpha</taxon>
        <taxon>Strongyloidea</taxon>
        <taxon>Trichostrongylidae</taxon>
        <taxon>Haemonchus</taxon>
    </lineage>
</organism>
<proteinExistence type="predicted"/>
<name>A0A7I4YG27_HAECO</name>
<keyword evidence="1" id="KW-0472">Membrane</keyword>
<feature type="transmembrane region" description="Helical" evidence="1">
    <location>
        <begin position="220"/>
        <end position="245"/>
    </location>
</feature>
<dbReference type="AlphaFoldDB" id="A0A7I4YG27"/>
<keyword evidence="1" id="KW-1133">Transmembrane helix</keyword>
<dbReference type="OrthoDB" id="5860646at2759"/>
<evidence type="ECO:0000256" key="1">
    <source>
        <dbReference type="SAM" id="Phobius"/>
    </source>
</evidence>
<sequence>MGDVQNSEVYLYADSWLTISGRPLIRFNGRNIVEFIFLCISVAGIPLTILTIFIIITKTPPQMRKYQWILLNLVVTVFITDITICILFDPLPVFPEIACYSESWIANVTENATFILFSISLILLQFSFCGTLVAFIHRLNALQPLPGKFERILHYNSYYVTAVIYILGNIPIIFVLVFSYRAPEEMKAVVESKPQLQFLKGYQSYLATEEDDRRFVQFQVIWLTTAFIFISLCGIIAGIILIHLYKKRKFMSSRTMELHRDLMIHLIVQSLTPALSVLVPIMILFSTRYFQVPFGAKFWNAVISQTVAMHSPISTIAVLVATKYYRKALFSMLKAILEKFSGKPVVRATVRNRIESTTVPCQLIIPPFRSNL</sequence>
<protein>
    <submittedName>
        <fullName evidence="3">G_PROTEIN_RECEP_F1_2 domain-containing protein</fullName>
    </submittedName>
</protein>
<dbReference type="InterPro" id="IPR053220">
    <property type="entry name" value="Nematode_rcpt-like_serp_H"/>
</dbReference>
<dbReference type="WBParaSite" id="HCON_00097984-00001">
    <property type="protein sequence ID" value="HCON_00097984-00001"/>
    <property type="gene ID" value="HCON_00097984"/>
</dbReference>